<keyword evidence="4" id="KW-1185">Reference proteome</keyword>
<dbReference type="AlphaFoldDB" id="A0A2N5CZI3"/>
<gene>
    <name evidence="1" type="ORF">C1707_01980</name>
    <name evidence="2" type="ORF">CFHF_04190</name>
</gene>
<protein>
    <recommendedName>
        <fullName evidence="5">Class I SAM-dependent methyltransferase</fullName>
    </recommendedName>
</protein>
<reference evidence="2 3" key="1">
    <citation type="submission" date="2017-12" db="EMBL/GenBank/DDBJ databases">
        <title>The genome sequence of Caulobacter flavus CGMCC1 15093.</title>
        <authorList>
            <person name="Gao J."/>
            <person name="Mao X."/>
            <person name="Sun J."/>
        </authorList>
    </citation>
    <scope>NUCLEOTIDE SEQUENCE [LARGE SCALE GENOMIC DNA]</scope>
    <source>
        <strain evidence="2 3">CGMCC1 15093</strain>
    </source>
</reference>
<dbReference type="InterPro" id="IPR029063">
    <property type="entry name" value="SAM-dependent_MTases_sf"/>
</dbReference>
<dbReference type="Proteomes" id="UP000234483">
    <property type="component" value="Unassembled WGS sequence"/>
</dbReference>
<dbReference type="RefSeq" id="WP_101711771.1">
    <property type="nucleotide sequence ID" value="NZ_PJRQ01000008.1"/>
</dbReference>
<dbReference type="OrthoDB" id="5642573at2"/>
<sequence>MFSPSVLPDIDRHPCLCGESSHPYVDHGRRLFARSGGYTAQLFCCTACGHKNFTPPPPPTALNEVYSTAYFNDDAERTLYAQRYAAPSFDMADDLAVPLAQHAGRAARVHEFGCGTGLTVHHLRKRGFDASGSDWSEEAIAFGRKMGNDHLIHESPTRPADIHDLDVALSNHVIEHVNDPIQFMRDMAAKLSPGGVLLLRCPNGDGAIARRMGMLFDPLFYYPHHIHYFSAYSLAACARAAGLKIISITATSRFTPGLREAVFPPVFGDDDDLLRAASTAFESEELQLVAGLPSHPAVSVDLSLTSPAPSARSLETYDSHESFHLGGPWSYDLLHETLEGCCPMEWSAEHAYWYFGRCFINDHWMAHYGTEYRPGLSFVAPSDGTYEFEIVSALRHAWLPEVRLIIDARRNETRHWIESPAPRTFIRRASLATGERFTIAVENPHPTEQKLVTLVRARKIAG</sequence>
<organism evidence="2 3">
    <name type="scientific">Caulobacter flavus</name>
    <dbReference type="NCBI Taxonomy" id="1679497"/>
    <lineage>
        <taxon>Bacteria</taxon>
        <taxon>Pseudomonadati</taxon>
        <taxon>Pseudomonadota</taxon>
        <taxon>Alphaproteobacteria</taxon>
        <taxon>Caulobacterales</taxon>
        <taxon>Caulobacteraceae</taxon>
        <taxon>Caulobacter</taxon>
    </lineage>
</organism>
<dbReference type="CDD" id="cd02440">
    <property type="entry name" value="AdoMet_MTases"/>
    <property type="match status" value="1"/>
</dbReference>
<dbReference type="KEGG" id="cfh:C1707_01980"/>
<evidence type="ECO:0000313" key="2">
    <source>
        <dbReference type="EMBL" id="PLR19213.1"/>
    </source>
</evidence>
<evidence type="ECO:0000313" key="4">
    <source>
        <dbReference type="Proteomes" id="UP000281192"/>
    </source>
</evidence>
<reference evidence="1 4" key="2">
    <citation type="submission" date="2018-01" db="EMBL/GenBank/DDBJ databases">
        <title>Complete genome sequence of Caulobacter flavus RHGG3.</title>
        <authorList>
            <person name="Yang E."/>
        </authorList>
    </citation>
    <scope>NUCLEOTIDE SEQUENCE [LARGE SCALE GENOMIC DNA]</scope>
    <source>
        <strain evidence="1 4">RHGG3</strain>
    </source>
</reference>
<dbReference type="EMBL" id="CP026100">
    <property type="protein sequence ID" value="AYV45107.1"/>
    <property type="molecule type" value="Genomic_DNA"/>
</dbReference>
<dbReference type="Pfam" id="PF13489">
    <property type="entry name" value="Methyltransf_23"/>
    <property type="match status" value="1"/>
</dbReference>
<proteinExistence type="predicted"/>
<evidence type="ECO:0000313" key="1">
    <source>
        <dbReference type="EMBL" id="AYV45107.1"/>
    </source>
</evidence>
<evidence type="ECO:0000313" key="3">
    <source>
        <dbReference type="Proteomes" id="UP000234483"/>
    </source>
</evidence>
<dbReference type="SUPFAM" id="SSF53335">
    <property type="entry name" value="S-adenosyl-L-methionine-dependent methyltransferases"/>
    <property type="match status" value="1"/>
</dbReference>
<dbReference type="PANTHER" id="PTHR43861">
    <property type="entry name" value="TRANS-ACONITATE 2-METHYLTRANSFERASE-RELATED"/>
    <property type="match status" value="1"/>
</dbReference>
<dbReference type="EMBL" id="PJRQ01000008">
    <property type="protein sequence ID" value="PLR19213.1"/>
    <property type="molecule type" value="Genomic_DNA"/>
</dbReference>
<accession>A0A2N5CZI3</accession>
<evidence type="ECO:0008006" key="5">
    <source>
        <dbReference type="Google" id="ProtNLM"/>
    </source>
</evidence>
<dbReference type="Proteomes" id="UP000281192">
    <property type="component" value="Chromosome"/>
</dbReference>
<dbReference type="Gene3D" id="3.40.50.150">
    <property type="entry name" value="Vaccinia Virus protein VP39"/>
    <property type="match status" value="1"/>
</dbReference>
<name>A0A2N5CZI3_9CAUL</name>